<dbReference type="SUPFAM" id="SSF56935">
    <property type="entry name" value="Porins"/>
    <property type="match status" value="1"/>
</dbReference>
<gene>
    <name evidence="4" type="ORF">ACFSRY_10815</name>
</gene>
<keyword evidence="5" id="KW-1185">Reference proteome</keyword>
<comment type="subcellular location">
    <subcellularLocation>
        <location evidence="2">Cell outer membrane</location>
        <topology evidence="2">Multi-pass membrane protein</topology>
    </subcellularLocation>
</comment>
<dbReference type="InterPro" id="IPR008969">
    <property type="entry name" value="CarboxyPept-like_regulatory"/>
</dbReference>
<dbReference type="EMBL" id="JBHULU010000015">
    <property type="protein sequence ID" value="MFD2514359.1"/>
    <property type="molecule type" value="Genomic_DNA"/>
</dbReference>
<dbReference type="Proteomes" id="UP001597544">
    <property type="component" value="Unassembled WGS sequence"/>
</dbReference>
<evidence type="ECO:0000256" key="2">
    <source>
        <dbReference type="PROSITE-ProRule" id="PRU01360"/>
    </source>
</evidence>
<sequence>MLKLLGLLFPLLLLFQLLQAQSIKVVDKTTLQPLPGVLITSLPGKNSVQTNAKGEADISQLIINAQQFKFNYVGYQSRTISTKQLPDLNFEVALSQQSHNLNEVVVSVGRFTEQEKLVPQQVEVLTRKELSFMSQPTTADVVQQSGKVLVQKSQLGGGSPIIRGFEANKVLLVVDGVRMNNAIYRGGHLQNVITLDNSMLERAEIVFGPGSVIYGSDALGGVLHFHTLKPALATTDNEQLVQGSAFTRYASAPDEKTIHAQLWPPEVGESDRDYGF</sequence>
<keyword evidence="2" id="KW-0472">Membrane</keyword>
<keyword evidence="2" id="KW-0998">Cell outer membrane</keyword>
<comment type="similarity">
    <text evidence="2">Belongs to the TonB-dependent receptor family.</text>
</comment>
<comment type="caution">
    <text evidence="4">The sequence shown here is derived from an EMBL/GenBank/DDBJ whole genome shotgun (WGS) entry which is preliminary data.</text>
</comment>
<evidence type="ECO:0000256" key="1">
    <source>
        <dbReference type="ARBA" id="ARBA00022729"/>
    </source>
</evidence>
<dbReference type="Pfam" id="PF13715">
    <property type="entry name" value="CarbopepD_reg_2"/>
    <property type="match status" value="1"/>
</dbReference>
<dbReference type="SUPFAM" id="SSF49464">
    <property type="entry name" value="Carboxypeptidase regulatory domain-like"/>
    <property type="match status" value="1"/>
</dbReference>
<dbReference type="PANTHER" id="PTHR30069:SF29">
    <property type="entry name" value="HEMOGLOBIN AND HEMOGLOBIN-HAPTOGLOBIN-BINDING PROTEIN 1-RELATED"/>
    <property type="match status" value="1"/>
</dbReference>
<feature type="domain" description="TonB-dependent receptor plug" evidence="3">
    <location>
        <begin position="118"/>
        <end position="222"/>
    </location>
</feature>
<dbReference type="RefSeq" id="WP_377506786.1">
    <property type="nucleotide sequence ID" value="NZ_JBHULU010000015.1"/>
</dbReference>
<proteinExistence type="inferred from homology"/>
<reference evidence="5" key="1">
    <citation type="journal article" date="2019" name="Int. J. Syst. Evol. Microbiol.">
        <title>The Global Catalogue of Microorganisms (GCM) 10K type strain sequencing project: providing services to taxonomists for standard genome sequencing and annotation.</title>
        <authorList>
            <consortium name="The Broad Institute Genomics Platform"/>
            <consortium name="The Broad Institute Genome Sequencing Center for Infectious Disease"/>
            <person name="Wu L."/>
            <person name="Ma J."/>
        </authorList>
    </citation>
    <scope>NUCLEOTIDE SEQUENCE [LARGE SCALE GENOMIC DNA]</scope>
    <source>
        <strain evidence="5">KCTC 42498</strain>
    </source>
</reference>
<name>A0ABW5IM92_9BACT</name>
<dbReference type="Gene3D" id="2.170.130.10">
    <property type="entry name" value="TonB-dependent receptor, plug domain"/>
    <property type="match status" value="1"/>
</dbReference>
<dbReference type="Pfam" id="PF07715">
    <property type="entry name" value="Plug"/>
    <property type="match status" value="1"/>
</dbReference>
<organism evidence="4 5">
    <name type="scientific">Pontibacter locisalis</name>
    <dbReference type="NCBI Taxonomy" id="1719035"/>
    <lineage>
        <taxon>Bacteria</taxon>
        <taxon>Pseudomonadati</taxon>
        <taxon>Bacteroidota</taxon>
        <taxon>Cytophagia</taxon>
        <taxon>Cytophagales</taxon>
        <taxon>Hymenobacteraceae</taxon>
        <taxon>Pontibacter</taxon>
    </lineage>
</organism>
<dbReference type="PANTHER" id="PTHR30069">
    <property type="entry name" value="TONB-DEPENDENT OUTER MEMBRANE RECEPTOR"/>
    <property type="match status" value="1"/>
</dbReference>
<dbReference type="InterPro" id="IPR037066">
    <property type="entry name" value="Plug_dom_sf"/>
</dbReference>
<accession>A0ABW5IM92</accession>
<dbReference type="InterPro" id="IPR039426">
    <property type="entry name" value="TonB-dep_rcpt-like"/>
</dbReference>
<keyword evidence="2" id="KW-0812">Transmembrane</keyword>
<protein>
    <submittedName>
        <fullName evidence="4">TonB-dependent receptor plug domain-containing protein</fullName>
    </submittedName>
</protein>
<dbReference type="PROSITE" id="PS52016">
    <property type="entry name" value="TONB_DEPENDENT_REC_3"/>
    <property type="match status" value="1"/>
</dbReference>
<keyword evidence="2" id="KW-0813">Transport</keyword>
<evidence type="ECO:0000313" key="5">
    <source>
        <dbReference type="Proteomes" id="UP001597544"/>
    </source>
</evidence>
<dbReference type="InterPro" id="IPR012910">
    <property type="entry name" value="Plug_dom"/>
</dbReference>
<evidence type="ECO:0000313" key="4">
    <source>
        <dbReference type="EMBL" id="MFD2514359.1"/>
    </source>
</evidence>
<evidence type="ECO:0000259" key="3">
    <source>
        <dbReference type="Pfam" id="PF07715"/>
    </source>
</evidence>
<keyword evidence="1" id="KW-0732">Signal</keyword>
<keyword evidence="2" id="KW-1134">Transmembrane beta strand</keyword>
<keyword evidence="4" id="KW-0675">Receptor</keyword>